<sequence length="156" mass="18301">MEDIEERLSRTSSDLGIDQFKENQFELMKADVGDLNISCVLPTGWGKSSCYLVPGITDFEDTNRTIIIIQPTVSLQCDQIKILRDHNIKFLLFNATNKKKRLYFNRDCTEFNYNYMCPFIFMTPESFVHYYKPLIVFLNNANKIRRIVIDEVHCVL</sequence>
<name>A0ABD2WYP5_9HYME</name>
<gene>
    <name evidence="6" type="ORF">TKK_008306</name>
</gene>
<feature type="domain" description="Helicase ATP-binding" evidence="5">
    <location>
        <begin position="28"/>
        <end position="156"/>
    </location>
</feature>
<dbReference type="AlphaFoldDB" id="A0ABD2WYP5"/>
<evidence type="ECO:0000313" key="6">
    <source>
        <dbReference type="EMBL" id="KAL3398095.1"/>
    </source>
</evidence>
<organism evidence="6 7">
    <name type="scientific">Trichogramma kaykai</name>
    <dbReference type="NCBI Taxonomy" id="54128"/>
    <lineage>
        <taxon>Eukaryota</taxon>
        <taxon>Metazoa</taxon>
        <taxon>Ecdysozoa</taxon>
        <taxon>Arthropoda</taxon>
        <taxon>Hexapoda</taxon>
        <taxon>Insecta</taxon>
        <taxon>Pterygota</taxon>
        <taxon>Neoptera</taxon>
        <taxon>Endopterygota</taxon>
        <taxon>Hymenoptera</taxon>
        <taxon>Apocrita</taxon>
        <taxon>Proctotrupomorpha</taxon>
        <taxon>Chalcidoidea</taxon>
        <taxon>Trichogrammatidae</taxon>
        <taxon>Trichogramma</taxon>
    </lineage>
</organism>
<protein>
    <recommendedName>
        <fullName evidence="5">Helicase ATP-binding domain-containing protein</fullName>
    </recommendedName>
</protein>
<dbReference type="SUPFAM" id="SSF52540">
    <property type="entry name" value="P-loop containing nucleoside triphosphate hydrolases"/>
    <property type="match status" value="1"/>
</dbReference>
<dbReference type="GO" id="GO:0003677">
    <property type="term" value="F:DNA binding"/>
    <property type="evidence" value="ECO:0007669"/>
    <property type="project" value="UniProtKB-KW"/>
</dbReference>
<keyword evidence="4" id="KW-0539">Nucleus</keyword>
<evidence type="ECO:0000313" key="7">
    <source>
        <dbReference type="Proteomes" id="UP001627154"/>
    </source>
</evidence>
<reference evidence="6 7" key="1">
    <citation type="journal article" date="2024" name="bioRxiv">
        <title>A reference genome for Trichogramma kaykai: A tiny desert-dwelling parasitoid wasp with competing sex-ratio distorters.</title>
        <authorList>
            <person name="Culotta J."/>
            <person name="Lindsey A.R."/>
        </authorList>
    </citation>
    <scope>NUCLEOTIDE SEQUENCE [LARGE SCALE GENOMIC DNA]</scope>
    <source>
        <strain evidence="6 7">KSX58</strain>
    </source>
</reference>
<dbReference type="Proteomes" id="UP001627154">
    <property type="component" value="Unassembled WGS sequence"/>
</dbReference>
<dbReference type="InterPro" id="IPR027417">
    <property type="entry name" value="P-loop_NTPase"/>
</dbReference>
<dbReference type="InterPro" id="IPR014001">
    <property type="entry name" value="Helicase_ATP-bd"/>
</dbReference>
<dbReference type="Pfam" id="PF00270">
    <property type="entry name" value="DEAD"/>
    <property type="match status" value="1"/>
</dbReference>
<proteinExistence type="inferred from homology"/>
<evidence type="ECO:0000259" key="5">
    <source>
        <dbReference type="PROSITE" id="PS51192"/>
    </source>
</evidence>
<evidence type="ECO:0000256" key="3">
    <source>
        <dbReference type="ARBA" id="ARBA00023235"/>
    </source>
</evidence>
<dbReference type="PANTHER" id="PTHR13710">
    <property type="entry name" value="DNA HELICASE RECQ FAMILY MEMBER"/>
    <property type="match status" value="1"/>
</dbReference>
<keyword evidence="2" id="KW-0238">DNA-binding</keyword>
<dbReference type="GO" id="GO:0016853">
    <property type="term" value="F:isomerase activity"/>
    <property type="evidence" value="ECO:0007669"/>
    <property type="project" value="UniProtKB-KW"/>
</dbReference>
<dbReference type="PROSITE" id="PS51192">
    <property type="entry name" value="HELICASE_ATP_BIND_1"/>
    <property type="match status" value="1"/>
</dbReference>
<comment type="similarity">
    <text evidence="1">Belongs to the helicase family. RecQ subfamily.</text>
</comment>
<dbReference type="PANTHER" id="PTHR13710:SF153">
    <property type="entry name" value="RECQ-LIKE DNA HELICASE BLM"/>
    <property type="match status" value="1"/>
</dbReference>
<accession>A0ABD2WYP5</accession>
<comment type="caution">
    <text evidence="6">The sequence shown here is derived from an EMBL/GenBank/DDBJ whole genome shotgun (WGS) entry which is preliminary data.</text>
</comment>
<evidence type="ECO:0000256" key="2">
    <source>
        <dbReference type="ARBA" id="ARBA00023125"/>
    </source>
</evidence>
<evidence type="ECO:0000256" key="1">
    <source>
        <dbReference type="ARBA" id="ARBA00005446"/>
    </source>
</evidence>
<dbReference type="InterPro" id="IPR011545">
    <property type="entry name" value="DEAD/DEAH_box_helicase_dom"/>
</dbReference>
<keyword evidence="3" id="KW-0413">Isomerase</keyword>
<dbReference type="Gene3D" id="3.40.50.300">
    <property type="entry name" value="P-loop containing nucleotide triphosphate hydrolases"/>
    <property type="match status" value="1"/>
</dbReference>
<keyword evidence="7" id="KW-1185">Reference proteome</keyword>
<evidence type="ECO:0000256" key="4">
    <source>
        <dbReference type="ARBA" id="ARBA00023242"/>
    </source>
</evidence>
<dbReference type="EMBL" id="JBJJXI010000060">
    <property type="protein sequence ID" value="KAL3398095.1"/>
    <property type="molecule type" value="Genomic_DNA"/>
</dbReference>